<feature type="transmembrane region" description="Helical" evidence="2">
    <location>
        <begin position="55"/>
        <end position="72"/>
    </location>
</feature>
<organism evidence="3 4">
    <name type="scientific">Paraphoma chrysanthemicola</name>
    <dbReference type="NCBI Taxonomy" id="798071"/>
    <lineage>
        <taxon>Eukaryota</taxon>
        <taxon>Fungi</taxon>
        <taxon>Dikarya</taxon>
        <taxon>Ascomycota</taxon>
        <taxon>Pezizomycotina</taxon>
        <taxon>Dothideomycetes</taxon>
        <taxon>Pleosporomycetidae</taxon>
        <taxon>Pleosporales</taxon>
        <taxon>Pleosporineae</taxon>
        <taxon>Phaeosphaeriaceae</taxon>
        <taxon>Paraphoma</taxon>
    </lineage>
</organism>
<feature type="region of interest" description="Disordered" evidence="1">
    <location>
        <begin position="29"/>
        <end position="49"/>
    </location>
</feature>
<dbReference type="AlphaFoldDB" id="A0A8K0QVU2"/>
<dbReference type="OrthoDB" id="10378307at2759"/>
<evidence type="ECO:0000313" key="3">
    <source>
        <dbReference type="EMBL" id="KAH7071688.1"/>
    </source>
</evidence>
<comment type="caution">
    <text evidence="3">The sequence shown here is derived from an EMBL/GenBank/DDBJ whole genome shotgun (WGS) entry which is preliminary data.</text>
</comment>
<dbReference type="Proteomes" id="UP000813461">
    <property type="component" value="Unassembled WGS sequence"/>
</dbReference>
<reference evidence="3" key="1">
    <citation type="journal article" date="2021" name="Nat. Commun.">
        <title>Genetic determinants of endophytism in the Arabidopsis root mycobiome.</title>
        <authorList>
            <person name="Mesny F."/>
            <person name="Miyauchi S."/>
            <person name="Thiergart T."/>
            <person name="Pickel B."/>
            <person name="Atanasova L."/>
            <person name="Karlsson M."/>
            <person name="Huettel B."/>
            <person name="Barry K.W."/>
            <person name="Haridas S."/>
            <person name="Chen C."/>
            <person name="Bauer D."/>
            <person name="Andreopoulos W."/>
            <person name="Pangilinan J."/>
            <person name="LaButti K."/>
            <person name="Riley R."/>
            <person name="Lipzen A."/>
            <person name="Clum A."/>
            <person name="Drula E."/>
            <person name="Henrissat B."/>
            <person name="Kohler A."/>
            <person name="Grigoriev I.V."/>
            <person name="Martin F.M."/>
            <person name="Hacquard S."/>
        </authorList>
    </citation>
    <scope>NUCLEOTIDE SEQUENCE</scope>
    <source>
        <strain evidence="3">MPI-SDFR-AT-0120</strain>
    </source>
</reference>
<keyword evidence="4" id="KW-1185">Reference proteome</keyword>
<gene>
    <name evidence="3" type="ORF">FB567DRAFT_554337</name>
</gene>
<dbReference type="EMBL" id="JAGMVJ010000024">
    <property type="protein sequence ID" value="KAH7071688.1"/>
    <property type="molecule type" value="Genomic_DNA"/>
</dbReference>
<proteinExistence type="predicted"/>
<sequence length="104" mass="11391">MTTSYHPIPPTEESGDAYSTLQPPVVAAPIADLPPPATHPQSPIDPQRQEQKRNIVTIAVVTYIVLAYMAYLEFERDLLLVLVAWVALMIACGVVAGAWIDDTF</sequence>
<protein>
    <submittedName>
        <fullName evidence="3">Uncharacterized protein</fullName>
    </submittedName>
</protein>
<evidence type="ECO:0000313" key="4">
    <source>
        <dbReference type="Proteomes" id="UP000813461"/>
    </source>
</evidence>
<feature type="transmembrane region" description="Helical" evidence="2">
    <location>
        <begin position="78"/>
        <end position="100"/>
    </location>
</feature>
<accession>A0A8K0QVU2</accession>
<evidence type="ECO:0000256" key="2">
    <source>
        <dbReference type="SAM" id="Phobius"/>
    </source>
</evidence>
<keyword evidence="2" id="KW-0472">Membrane</keyword>
<name>A0A8K0QVU2_9PLEO</name>
<evidence type="ECO:0000256" key="1">
    <source>
        <dbReference type="SAM" id="MobiDB-lite"/>
    </source>
</evidence>
<keyword evidence="2" id="KW-0812">Transmembrane</keyword>
<keyword evidence="2" id="KW-1133">Transmembrane helix</keyword>